<proteinExistence type="predicted"/>
<dbReference type="Gene3D" id="2.170.140.10">
    <property type="entry name" value="Chitin binding domain"/>
    <property type="match status" value="1"/>
</dbReference>
<dbReference type="Pfam" id="PF01607">
    <property type="entry name" value="CBM_14"/>
    <property type="match status" value="1"/>
</dbReference>
<evidence type="ECO:0000313" key="3">
    <source>
        <dbReference type="Proteomes" id="UP000499080"/>
    </source>
</evidence>
<comment type="caution">
    <text evidence="2">The sequence shown here is derived from an EMBL/GenBank/DDBJ whole genome shotgun (WGS) entry which is preliminary data.</text>
</comment>
<gene>
    <name evidence="2" type="ORF">AVEN_185439_1</name>
</gene>
<protein>
    <recommendedName>
        <fullName evidence="1">Chitin-binding type-2 domain-containing protein</fullName>
    </recommendedName>
</protein>
<dbReference type="InterPro" id="IPR036508">
    <property type="entry name" value="Chitin-bd_dom_sf"/>
</dbReference>
<name>A0A4Y2IP41_ARAVE</name>
<sequence length="156" mass="17455">MLAIQEADCHFCPSSHGVYPNINNCKCYYKCTDGVPLQKWCPPGQKFDVMSMSCSFPSKTVCAGNTVLSRHGYSERDPLSEISQDTLLNLITSQEINCLYKVTDWTWWINLLQNGRHLATYDSTTTSGGLARLPACPMASGPPYHKTIRAPRIYVD</sequence>
<dbReference type="Proteomes" id="UP000499080">
    <property type="component" value="Unassembled WGS sequence"/>
</dbReference>
<evidence type="ECO:0000313" key="2">
    <source>
        <dbReference type="EMBL" id="GBM79404.1"/>
    </source>
</evidence>
<dbReference type="InterPro" id="IPR002557">
    <property type="entry name" value="Chitin-bd_dom"/>
</dbReference>
<keyword evidence="3" id="KW-1185">Reference proteome</keyword>
<dbReference type="PROSITE" id="PS50940">
    <property type="entry name" value="CHIT_BIND_II"/>
    <property type="match status" value="1"/>
</dbReference>
<reference evidence="2 3" key="1">
    <citation type="journal article" date="2019" name="Sci. Rep.">
        <title>Orb-weaving spider Araneus ventricosus genome elucidates the spidroin gene catalogue.</title>
        <authorList>
            <person name="Kono N."/>
            <person name="Nakamura H."/>
            <person name="Ohtoshi R."/>
            <person name="Moran D.A.P."/>
            <person name="Shinohara A."/>
            <person name="Yoshida Y."/>
            <person name="Fujiwara M."/>
            <person name="Mori M."/>
            <person name="Tomita M."/>
            <person name="Arakawa K."/>
        </authorList>
    </citation>
    <scope>NUCLEOTIDE SEQUENCE [LARGE SCALE GENOMIC DNA]</scope>
</reference>
<dbReference type="SUPFAM" id="SSF57625">
    <property type="entry name" value="Invertebrate chitin-binding proteins"/>
    <property type="match status" value="1"/>
</dbReference>
<dbReference type="OrthoDB" id="6020543at2759"/>
<dbReference type="GO" id="GO:0008061">
    <property type="term" value="F:chitin binding"/>
    <property type="evidence" value="ECO:0007669"/>
    <property type="project" value="InterPro"/>
</dbReference>
<organism evidence="2 3">
    <name type="scientific">Araneus ventricosus</name>
    <name type="common">Orbweaver spider</name>
    <name type="synonym">Epeira ventricosa</name>
    <dbReference type="NCBI Taxonomy" id="182803"/>
    <lineage>
        <taxon>Eukaryota</taxon>
        <taxon>Metazoa</taxon>
        <taxon>Ecdysozoa</taxon>
        <taxon>Arthropoda</taxon>
        <taxon>Chelicerata</taxon>
        <taxon>Arachnida</taxon>
        <taxon>Araneae</taxon>
        <taxon>Araneomorphae</taxon>
        <taxon>Entelegynae</taxon>
        <taxon>Araneoidea</taxon>
        <taxon>Araneidae</taxon>
        <taxon>Araneus</taxon>
    </lineage>
</organism>
<evidence type="ECO:0000259" key="1">
    <source>
        <dbReference type="PROSITE" id="PS50940"/>
    </source>
</evidence>
<feature type="domain" description="Chitin-binding type-2" evidence="1">
    <location>
        <begin position="9"/>
        <end position="64"/>
    </location>
</feature>
<dbReference type="EMBL" id="BGPR01002818">
    <property type="protein sequence ID" value="GBM79404.1"/>
    <property type="molecule type" value="Genomic_DNA"/>
</dbReference>
<dbReference type="SMART" id="SM00494">
    <property type="entry name" value="ChtBD2"/>
    <property type="match status" value="1"/>
</dbReference>
<dbReference type="AlphaFoldDB" id="A0A4Y2IP41"/>
<accession>A0A4Y2IP41</accession>
<dbReference type="GO" id="GO:0005576">
    <property type="term" value="C:extracellular region"/>
    <property type="evidence" value="ECO:0007669"/>
    <property type="project" value="InterPro"/>
</dbReference>